<dbReference type="PROSITE" id="PS51677">
    <property type="entry name" value="NODB"/>
    <property type="match status" value="1"/>
</dbReference>
<dbReference type="EMBL" id="JBHUHX010000009">
    <property type="protein sequence ID" value="MFD2111218.1"/>
    <property type="molecule type" value="Genomic_DNA"/>
</dbReference>
<dbReference type="GO" id="GO:0016787">
    <property type="term" value="F:hydrolase activity"/>
    <property type="evidence" value="ECO:0007669"/>
    <property type="project" value="UniProtKB-KW"/>
</dbReference>
<dbReference type="Gene3D" id="3.20.20.370">
    <property type="entry name" value="Glycoside hydrolase/deacetylase"/>
    <property type="match status" value="1"/>
</dbReference>
<feature type="domain" description="NodB homology" evidence="2">
    <location>
        <begin position="67"/>
        <end position="256"/>
    </location>
</feature>
<keyword evidence="1" id="KW-0732">Signal</keyword>
<organism evidence="3 4">
    <name type="scientific">Thiorhodococcus fuscus</name>
    <dbReference type="NCBI Taxonomy" id="527200"/>
    <lineage>
        <taxon>Bacteria</taxon>
        <taxon>Pseudomonadati</taxon>
        <taxon>Pseudomonadota</taxon>
        <taxon>Gammaproteobacteria</taxon>
        <taxon>Chromatiales</taxon>
        <taxon>Chromatiaceae</taxon>
        <taxon>Thiorhodococcus</taxon>
    </lineage>
</organism>
<comment type="caution">
    <text evidence="3">The sequence shown here is derived from an EMBL/GenBank/DDBJ whole genome shotgun (WGS) entry which is preliminary data.</text>
</comment>
<sequence length="256" mass="28209">MTDSPGLSILMYHQVGEFAPMKAHRANYCDRRQFAHQMAFLDRFGYSVLGLEEALSCLSGERPTPSRAVVLTFDDAYDNFADHALPVLQRHGFPAVLYAIGGWLGRGAEWFGKDPGRPIPTLMSGERLRSMRSAGITVGSHTLNHVKLAEVDRAAKARELSESKSALEDVLGEPVEHLCYPFGSFDLETVHLAAEAGYRSATTCLRGAATSLDHPLVLPRKAISYGDNLAGYWWKLAIKNAPKPALAEWRATLARR</sequence>
<keyword evidence="4" id="KW-1185">Reference proteome</keyword>
<gene>
    <name evidence="3" type="ORF">ACFSJC_05100</name>
</gene>
<name>A0ABW4Y8A9_9GAMM</name>
<evidence type="ECO:0000259" key="2">
    <source>
        <dbReference type="PROSITE" id="PS51677"/>
    </source>
</evidence>
<evidence type="ECO:0000256" key="1">
    <source>
        <dbReference type="ARBA" id="ARBA00022729"/>
    </source>
</evidence>
<dbReference type="Proteomes" id="UP001597337">
    <property type="component" value="Unassembled WGS sequence"/>
</dbReference>
<dbReference type="Pfam" id="PF01522">
    <property type="entry name" value="Polysacc_deac_1"/>
    <property type="match status" value="1"/>
</dbReference>
<evidence type="ECO:0000313" key="3">
    <source>
        <dbReference type="EMBL" id="MFD2111218.1"/>
    </source>
</evidence>
<dbReference type="CDD" id="cd10918">
    <property type="entry name" value="CE4_NodB_like_5s_6s"/>
    <property type="match status" value="1"/>
</dbReference>
<dbReference type="RefSeq" id="WP_386024165.1">
    <property type="nucleotide sequence ID" value="NZ_JBHUHX010000009.1"/>
</dbReference>
<proteinExistence type="predicted"/>
<dbReference type="SUPFAM" id="SSF88713">
    <property type="entry name" value="Glycoside hydrolase/deacetylase"/>
    <property type="match status" value="1"/>
</dbReference>
<dbReference type="PANTHER" id="PTHR34216">
    <property type="match status" value="1"/>
</dbReference>
<evidence type="ECO:0000313" key="4">
    <source>
        <dbReference type="Proteomes" id="UP001597337"/>
    </source>
</evidence>
<dbReference type="InterPro" id="IPR051398">
    <property type="entry name" value="Polysacch_Deacetylase"/>
</dbReference>
<keyword evidence="3" id="KW-0378">Hydrolase</keyword>
<dbReference type="EC" id="3.-.-.-" evidence="3"/>
<dbReference type="PANTHER" id="PTHR34216:SF7">
    <property type="entry name" value="POLY-BETA-1,6-N-ACETYL-D-GLUCOSAMINE N-DEACETYLASE"/>
    <property type="match status" value="1"/>
</dbReference>
<dbReference type="InterPro" id="IPR011330">
    <property type="entry name" value="Glyco_hydro/deAcase_b/a-brl"/>
</dbReference>
<protein>
    <submittedName>
        <fullName evidence="3">Polysaccharide deacetylase family protein</fullName>
        <ecNumber evidence="3">3.-.-.-</ecNumber>
    </submittedName>
</protein>
<dbReference type="InterPro" id="IPR002509">
    <property type="entry name" value="NODB_dom"/>
</dbReference>
<reference evidence="4" key="1">
    <citation type="journal article" date="2019" name="Int. J. Syst. Evol. Microbiol.">
        <title>The Global Catalogue of Microorganisms (GCM) 10K type strain sequencing project: providing services to taxonomists for standard genome sequencing and annotation.</title>
        <authorList>
            <consortium name="The Broad Institute Genomics Platform"/>
            <consortium name="The Broad Institute Genome Sequencing Center for Infectious Disease"/>
            <person name="Wu L."/>
            <person name="Ma J."/>
        </authorList>
    </citation>
    <scope>NUCLEOTIDE SEQUENCE [LARGE SCALE GENOMIC DNA]</scope>
    <source>
        <strain evidence="4">KACC 12597</strain>
    </source>
</reference>
<accession>A0ABW4Y8A9</accession>